<evidence type="ECO:0000313" key="15">
    <source>
        <dbReference type="EMBL" id="ELY41275.1"/>
    </source>
</evidence>
<dbReference type="GO" id="GO:0015293">
    <property type="term" value="F:symporter activity"/>
    <property type="evidence" value="ECO:0007669"/>
    <property type="project" value="UniProtKB-KW"/>
</dbReference>
<keyword evidence="6" id="KW-0769">Symport</keyword>
<keyword evidence="14" id="KW-0614">Plasmid</keyword>
<sequence length="516" mass="53537">MSLIIYGLIGIIAVMLGVGLYVSQKVKGDSINYIVAGRGLILPLAAATLMAQSLDTNATLGNTDLVASAGFWAGAALPVGLALALFLTGLFFAKPMNRMNLTTLPDFFRRKYGRTVEVIASVIMSVAYAFLLAGNLVAGGYLFEIFVGTSFTTGVVAIATIVLVYTIAGGLFAVAYTDVIQAGVALVGSLALIVFITTQYGLTIPSGMGPTNVGQLTDPSQGAYINLATIVALGLGDIVAIDFMERVFAADDPETAQKACFIGSAGTLIIGIPFSVVALSANSILASIGVESGSQAMLYTLLQNAVPPWLAVIVLGGIVAASFSTSDGAILGTSAVIARNIGGIRVDENGTTDDAVAADGGFLGTESDKLLTVTRLMSIPITLLGIFFALRLSATGMLLVLAFDIMLAGALVPMVMGLYWPDMANTPAALASMLSGSLTRLVLFVLVPTTYAYENTLLYIPNGIFTASFDGLPTFIAAGVSLVTFIGVAYATKDRYDARTLDREGRRTIVAGGDDE</sequence>
<dbReference type="Proteomes" id="UP000011645">
    <property type="component" value="Unassembled WGS sequence"/>
</dbReference>
<feature type="transmembrane region" description="Helical" evidence="13">
    <location>
        <begin position="71"/>
        <end position="93"/>
    </location>
</feature>
<dbReference type="EMBL" id="CP002063">
    <property type="protein sequence ID" value="ADJ16628.1"/>
    <property type="molecule type" value="Genomic_DNA"/>
</dbReference>
<evidence type="ECO:0000313" key="16">
    <source>
        <dbReference type="Proteomes" id="UP000000390"/>
    </source>
</evidence>
<proteinExistence type="inferred from homology"/>
<evidence type="ECO:0000256" key="1">
    <source>
        <dbReference type="ARBA" id="ARBA00004651"/>
    </source>
</evidence>
<name>D8JBH5_HALJB</name>
<dbReference type="InterPro" id="IPR038377">
    <property type="entry name" value="Na/Glc_symporter_sf"/>
</dbReference>
<evidence type="ECO:0000256" key="13">
    <source>
        <dbReference type="SAM" id="Phobius"/>
    </source>
</evidence>
<evidence type="ECO:0000313" key="17">
    <source>
        <dbReference type="Proteomes" id="UP000011645"/>
    </source>
</evidence>
<evidence type="ECO:0000256" key="7">
    <source>
        <dbReference type="ARBA" id="ARBA00022989"/>
    </source>
</evidence>
<dbReference type="EMBL" id="AOHV01000005">
    <property type="protein sequence ID" value="ELY41275.1"/>
    <property type="molecule type" value="Genomic_DNA"/>
</dbReference>
<dbReference type="Proteomes" id="UP000000390">
    <property type="component" value="Plasmid 1"/>
</dbReference>
<dbReference type="eggNOG" id="arCOG01319">
    <property type="taxonomic scope" value="Archaea"/>
</dbReference>
<dbReference type="KEGG" id="hje:HacjB3_16361"/>
<keyword evidence="9" id="KW-0406">Ion transport</keyword>
<comment type="subcellular location">
    <subcellularLocation>
        <location evidence="1">Cell membrane</location>
        <topology evidence="1">Multi-pass membrane protein</topology>
    </subcellularLocation>
</comment>
<feature type="transmembrane region" description="Helical" evidence="13">
    <location>
        <begin position="118"/>
        <end position="143"/>
    </location>
</feature>
<feature type="transmembrane region" description="Helical" evidence="13">
    <location>
        <begin position="222"/>
        <end position="244"/>
    </location>
</feature>
<evidence type="ECO:0000313" key="14">
    <source>
        <dbReference type="EMBL" id="ADJ16628.1"/>
    </source>
</evidence>
<geneLocation type="plasmid" evidence="14 16">
    <name>1</name>
</geneLocation>
<feature type="transmembrane region" description="Helical" evidence="13">
    <location>
        <begin position="30"/>
        <end position="51"/>
    </location>
</feature>
<evidence type="ECO:0000256" key="10">
    <source>
        <dbReference type="ARBA" id="ARBA00023136"/>
    </source>
</evidence>
<feature type="transmembrane region" description="Helical" evidence="13">
    <location>
        <begin position="370"/>
        <end position="390"/>
    </location>
</feature>
<reference evidence="15 17" key="2">
    <citation type="journal article" date="2014" name="PLoS Genet.">
        <title>Phylogenetically driven sequencing of extremely halophilic archaea reveals strategies for static and dynamic osmo-response.</title>
        <authorList>
            <person name="Becker E.A."/>
            <person name="Seitzer P.M."/>
            <person name="Tritt A."/>
            <person name="Larsen D."/>
            <person name="Krusor M."/>
            <person name="Yao A.I."/>
            <person name="Wu D."/>
            <person name="Madern D."/>
            <person name="Eisen J.A."/>
            <person name="Darling A.E."/>
            <person name="Facciotti M.T."/>
        </authorList>
    </citation>
    <scope>NUCLEOTIDE SEQUENCE [LARGE SCALE GENOMIC DNA]</scope>
    <source>
        <strain evidence="15">B3</strain>
        <strain evidence="17">DSM 18796 / CECT 7217 / JCM 14584 / KCTC 4019 / B3</strain>
    </source>
</reference>
<dbReference type="GO" id="GO:0006814">
    <property type="term" value="P:sodium ion transport"/>
    <property type="evidence" value="ECO:0007669"/>
    <property type="project" value="UniProtKB-KW"/>
</dbReference>
<dbReference type="PANTHER" id="PTHR48086:SF3">
    <property type="entry name" value="SODIUM_PROLINE SYMPORTER"/>
    <property type="match status" value="1"/>
</dbReference>
<evidence type="ECO:0000256" key="12">
    <source>
        <dbReference type="RuleBase" id="RU362091"/>
    </source>
</evidence>
<dbReference type="AlphaFoldDB" id="D8JBH5"/>
<dbReference type="RefSeq" id="WP_008413780.1">
    <property type="nucleotide sequence ID" value="NC_014298.1"/>
</dbReference>
<comment type="similarity">
    <text evidence="2 12">Belongs to the sodium:solute symporter (SSF) (TC 2.A.21) family.</text>
</comment>
<keyword evidence="3" id="KW-0813">Transport</keyword>
<dbReference type="OrthoDB" id="9779at2157"/>
<keyword evidence="5 13" id="KW-0812">Transmembrane</keyword>
<organism evidence="14 16">
    <name type="scientific">Halalkalicoccus jeotgali (strain DSM 18796 / CECT 7217 / JCM 14584 / KCTC 4019 / B3)</name>
    <dbReference type="NCBI Taxonomy" id="795797"/>
    <lineage>
        <taxon>Archaea</taxon>
        <taxon>Methanobacteriati</taxon>
        <taxon>Methanobacteriota</taxon>
        <taxon>Stenosarchaea group</taxon>
        <taxon>Halobacteria</taxon>
        <taxon>Halobacteriales</taxon>
        <taxon>Halococcaceae</taxon>
        <taxon>Halalkalicoccus</taxon>
    </lineage>
</organism>
<dbReference type="Pfam" id="PF00474">
    <property type="entry name" value="SSF"/>
    <property type="match status" value="1"/>
</dbReference>
<feature type="transmembrane region" description="Helical" evidence="13">
    <location>
        <begin position="183"/>
        <end position="202"/>
    </location>
</feature>
<feature type="transmembrane region" description="Helical" evidence="13">
    <location>
        <begin position="472"/>
        <end position="491"/>
    </location>
</feature>
<evidence type="ECO:0000256" key="11">
    <source>
        <dbReference type="ARBA" id="ARBA00023201"/>
    </source>
</evidence>
<feature type="transmembrane region" description="Helical" evidence="13">
    <location>
        <begin position="309"/>
        <end position="331"/>
    </location>
</feature>
<dbReference type="PROSITE" id="PS50283">
    <property type="entry name" value="NA_SOLUT_SYMP_3"/>
    <property type="match status" value="1"/>
</dbReference>
<dbReference type="HOGENOM" id="CLU_018808_15_3_2"/>
<keyword evidence="10 13" id="KW-0472">Membrane</keyword>
<evidence type="ECO:0000256" key="3">
    <source>
        <dbReference type="ARBA" id="ARBA00022448"/>
    </source>
</evidence>
<protein>
    <submittedName>
        <fullName evidence="14">Sodium:solute symporter</fullName>
    </submittedName>
</protein>
<accession>D8JBH5</accession>
<evidence type="ECO:0000256" key="2">
    <source>
        <dbReference type="ARBA" id="ARBA00006434"/>
    </source>
</evidence>
<keyword evidence="11" id="KW-0739">Sodium transport</keyword>
<dbReference type="Gene3D" id="1.20.1730.10">
    <property type="entry name" value="Sodium/glucose cotransporter"/>
    <property type="match status" value="1"/>
</dbReference>
<keyword evidence="7 13" id="KW-1133">Transmembrane helix</keyword>
<evidence type="ECO:0000256" key="6">
    <source>
        <dbReference type="ARBA" id="ARBA00022847"/>
    </source>
</evidence>
<evidence type="ECO:0000256" key="5">
    <source>
        <dbReference type="ARBA" id="ARBA00022692"/>
    </source>
</evidence>
<dbReference type="GO" id="GO:0005886">
    <property type="term" value="C:plasma membrane"/>
    <property type="evidence" value="ECO:0007669"/>
    <property type="project" value="UniProtKB-SubCell"/>
</dbReference>
<evidence type="ECO:0000256" key="4">
    <source>
        <dbReference type="ARBA" id="ARBA00022475"/>
    </source>
</evidence>
<evidence type="ECO:0000256" key="8">
    <source>
        <dbReference type="ARBA" id="ARBA00023053"/>
    </source>
</evidence>
<feature type="transmembrane region" description="Helical" evidence="13">
    <location>
        <begin position="6"/>
        <end position="23"/>
    </location>
</feature>
<keyword evidence="17" id="KW-1185">Reference proteome</keyword>
<dbReference type="InterPro" id="IPR050277">
    <property type="entry name" value="Sodium:Solute_Symporter"/>
</dbReference>
<keyword evidence="4" id="KW-1003">Cell membrane</keyword>
<feature type="transmembrane region" description="Helical" evidence="13">
    <location>
        <begin position="155"/>
        <end position="176"/>
    </location>
</feature>
<keyword evidence="8" id="KW-0915">Sodium</keyword>
<gene>
    <name evidence="14" type="ordered locus">HacjB3_16361</name>
    <name evidence="15" type="ORF">C497_00885</name>
</gene>
<reference evidence="14 16" key="1">
    <citation type="journal article" date="2010" name="J. Bacteriol.">
        <title>Complete genome sequence of Halalkalicoccus jeotgali B3(T), an extremely halophilic archaeon.</title>
        <authorList>
            <person name="Roh S.W."/>
            <person name="Nam Y.D."/>
            <person name="Nam S.H."/>
            <person name="Choi S.H."/>
            <person name="Park H.S."/>
            <person name="Bae J.W."/>
        </authorList>
    </citation>
    <scope>NUCLEOTIDE SEQUENCE [LARGE SCALE GENOMIC DNA]</scope>
    <source>
        <strain evidence="14">B3</strain>
        <strain evidence="16">DSM 18796 / CECT 7217 / JCM 14584 / KCTC 4019 / B3</strain>
        <plasmid evidence="16">1</plasmid>
    </source>
</reference>
<dbReference type="PANTHER" id="PTHR48086">
    <property type="entry name" value="SODIUM/PROLINE SYMPORTER-RELATED"/>
    <property type="match status" value="1"/>
</dbReference>
<dbReference type="InterPro" id="IPR001734">
    <property type="entry name" value="Na/solute_symporter"/>
</dbReference>
<dbReference type="PATRIC" id="fig|795797.18.peg.3235"/>
<dbReference type="GeneID" id="9421074"/>
<feature type="transmembrane region" description="Helical" evidence="13">
    <location>
        <begin position="396"/>
        <end position="420"/>
    </location>
</feature>
<feature type="transmembrane region" description="Helical" evidence="13">
    <location>
        <begin position="265"/>
        <end position="289"/>
    </location>
</feature>
<dbReference type="CDD" id="cd11474">
    <property type="entry name" value="SLC5sbd_CHT"/>
    <property type="match status" value="1"/>
</dbReference>
<evidence type="ECO:0000256" key="9">
    <source>
        <dbReference type="ARBA" id="ARBA00023065"/>
    </source>
</evidence>